<proteinExistence type="predicted"/>
<dbReference type="EMBL" id="LGKP01000020">
    <property type="protein sequence ID" value="KPL86922.1"/>
    <property type="molecule type" value="Genomic_DNA"/>
</dbReference>
<keyword evidence="1" id="KW-0472">Membrane</keyword>
<reference evidence="2 3" key="1">
    <citation type="submission" date="2015-07" db="EMBL/GenBank/DDBJ databases">
        <title>Whole genome sequence of Herpetosiphon geysericola DSM 7119.</title>
        <authorList>
            <person name="Hemp J."/>
            <person name="Ward L.M."/>
            <person name="Pace L.A."/>
            <person name="Fischer W.W."/>
        </authorList>
    </citation>
    <scope>NUCLEOTIDE SEQUENCE [LARGE SCALE GENOMIC DNA]</scope>
    <source>
        <strain evidence="2 3">DSM 7119</strain>
    </source>
</reference>
<evidence type="ECO:0000313" key="2">
    <source>
        <dbReference type="EMBL" id="KPL86922.1"/>
    </source>
</evidence>
<accession>A0A0N8GRM6</accession>
<keyword evidence="1" id="KW-0812">Transmembrane</keyword>
<name>A0A0N8GRM6_9CHLR</name>
<comment type="caution">
    <text evidence="2">The sequence shown here is derived from an EMBL/GenBank/DDBJ whole genome shotgun (WGS) entry which is preliminary data.</text>
</comment>
<feature type="transmembrane region" description="Helical" evidence="1">
    <location>
        <begin position="38"/>
        <end position="58"/>
    </location>
</feature>
<keyword evidence="1" id="KW-1133">Transmembrane helix</keyword>
<gene>
    <name evidence="2" type="ORF">SE18_11360</name>
</gene>
<dbReference type="RefSeq" id="WP_054534575.1">
    <property type="nucleotide sequence ID" value="NZ_LGKP01000020.1"/>
</dbReference>
<organism evidence="2 3">
    <name type="scientific">Herpetosiphon geysericola</name>
    <dbReference type="NCBI Taxonomy" id="70996"/>
    <lineage>
        <taxon>Bacteria</taxon>
        <taxon>Bacillati</taxon>
        <taxon>Chloroflexota</taxon>
        <taxon>Chloroflexia</taxon>
        <taxon>Herpetosiphonales</taxon>
        <taxon>Herpetosiphonaceae</taxon>
        <taxon>Herpetosiphon</taxon>
    </lineage>
</organism>
<dbReference type="STRING" id="70996.SE18_11360"/>
<evidence type="ECO:0000256" key="1">
    <source>
        <dbReference type="SAM" id="Phobius"/>
    </source>
</evidence>
<dbReference type="AlphaFoldDB" id="A0A0N8GRM6"/>
<protein>
    <submittedName>
        <fullName evidence="2">Uncharacterized protein</fullName>
    </submittedName>
</protein>
<evidence type="ECO:0000313" key="3">
    <source>
        <dbReference type="Proteomes" id="UP000050277"/>
    </source>
</evidence>
<dbReference type="OrthoDB" id="9852631at2"/>
<sequence>MKKRSVLLWLSLIGGLMLLGNASPQPQVTMRGLTLPVWQMLMAIVLIMLSGVALRFIAWQYHEYRTLYNHPPTHWNQWPDDPLPSKPTMR</sequence>
<keyword evidence="3" id="KW-1185">Reference proteome</keyword>
<dbReference type="Proteomes" id="UP000050277">
    <property type="component" value="Unassembled WGS sequence"/>
</dbReference>